<evidence type="ECO:0000313" key="1">
    <source>
        <dbReference type="EMBL" id="RNA38110.1"/>
    </source>
</evidence>
<evidence type="ECO:0000313" key="2">
    <source>
        <dbReference type="Proteomes" id="UP000276133"/>
    </source>
</evidence>
<proteinExistence type="predicted"/>
<name>A0A3M7SR44_BRAPC</name>
<dbReference type="EMBL" id="REGN01000918">
    <property type="protein sequence ID" value="RNA38110.1"/>
    <property type="molecule type" value="Genomic_DNA"/>
</dbReference>
<protein>
    <submittedName>
        <fullName evidence="1">Uncharacterized protein</fullName>
    </submittedName>
</protein>
<comment type="caution">
    <text evidence="1">The sequence shown here is derived from an EMBL/GenBank/DDBJ whole genome shotgun (WGS) entry which is preliminary data.</text>
</comment>
<accession>A0A3M7SR44</accession>
<organism evidence="1 2">
    <name type="scientific">Brachionus plicatilis</name>
    <name type="common">Marine rotifer</name>
    <name type="synonym">Brachionus muelleri</name>
    <dbReference type="NCBI Taxonomy" id="10195"/>
    <lineage>
        <taxon>Eukaryota</taxon>
        <taxon>Metazoa</taxon>
        <taxon>Spiralia</taxon>
        <taxon>Gnathifera</taxon>
        <taxon>Rotifera</taxon>
        <taxon>Eurotatoria</taxon>
        <taxon>Monogononta</taxon>
        <taxon>Pseudotrocha</taxon>
        <taxon>Ploima</taxon>
        <taxon>Brachionidae</taxon>
        <taxon>Brachionus</taxon>
    </lineage>
</organism>
<gene>
    <name evidence="1" type="ORF">BpHYR1_051266</name>
</gene>
<keyword evidence="2" id="KW-1185">Reference proteome</keyword>
<sequence>MNYKETEVDLKFATVEQEFETVKLGNVCEQNDENPEWTDVNISSKIEKGMKESSVIHNQIESDIPSLQIRLILRFSLSWFIFTLVLKIDKVHQSEEVGLFLGRRYEIPKKLL</sequence>
<reference evidence="1 2" key="1">
    <citation type="journal article" date="2018" name="Sci. Rep.">
        <title>Genomic signatures of local adaptation to the degree of environmental predictability in rotifers.</title>
        <authorList>
            <person name="Franch-Gras L."/>
            <person name="Hahn C."/>
            <person name="Garcia-Roger E.M."/>
            <person name="Carmona M.J."/>
            <person name="Serra M."/>
            <person name="Gomez A."/>
        </authorList>
    </citation>
    <scope>NUCLEOTIDE SEQUENCE [LARGE SCALE GENOMIC DNA]</scope>
    <source>
        <strain evidence="1">HYR1</strain>
    </source>
</reference>
<dbReference type="Proteomes" id="UP000276133">
    <property type="component" value="Unassembled WGS sequence"/>
</dbReference>
<dbReference type="AlphaFoldDB" id="A0A3M7SR44"/>